<comment type="similarity">
    <text evidence="6">Belongs to the acetyltransferase family. OlsB subfamily.</text>
</comment>
<evidence type="ECO:0000256" key="3">
    <source>
        <dbReference type="ARBA" id="ARBA00022679"/>
    </source>
</evidence>
<evidence type="ECO:0000256" key="8">
    <source>
        <dbReference type="ARBA" id="ARBA00039866"/>
    </source>
</evidence>
<evidence type="ECO:0000256" key="1">
    <source>
        <dbReference type="ARBA" id="ARBA00005189"/>
    </source>
</evidence>
<organism evidence="11 12">
    <name type="scientific">Sulfitobacter pacificus</name>
    <dbReference type="NCBI Taxonomy" id="1499314"/>
    <lineage>
        <taxon>Bacteria</taxon>
        <taxon>Pseudomonadati</taxon>
        <taxon>Pseudomonadota</taxon>
        <taxon>Alphaproteobacteria</taxon>
        <taxon>Rhodobacterales</taxon>
        <taxon>Roseobacteraceae</taxon>
        <taxon>Sulfitobacter</taxon>
    </lineage>
</organism>
<dbReference type="RefSeq" id="WP_284372369.1">
    <property type="nucleotide sequence ID" value="NZ_BSNL01000001.1"/>
</dbReference>
<evidence type="ECO:0000256" key="5">
    <source>
        <dbReference type="ARBA" id="ARBA00023315"/>
    </source>
</evidence>
<accession>A0ABQ5VID4</accession>
<evidence type="ECO:0000256" key="6">
    <source>
        <dbReference type="ARBA" id="ARBA00038095"/>
    </source>
</evidence>
<keyword evidence="2" id="KW-0444">Lipid biosynthesis</keyword>
<keyword evidence="12" id="KW-1185">Reference proteome</keyword>
<evidence type="ECO:0000256" key="10">
    <source>
        <dbReference type="ARBA" id="ARBA00047785"/>
    </source>
</evidence>
<evidence type="ECO:0000256" key="4">
    <source>
        <dbReference type="ARBA" id="ARBA00023098"/>
    </source>
</evidence>
<protein>
    <recommendedName>
        <fullName evidence="8">L-ornithine N(alpha)-acyltransferase</fullName>
        <ecNumber evidence="7">2.3.2.30</ecNumber>
    </recommendedName>
</protein>
<reference evidence="11" key="2">
    <citation type="submission" date="2023-01" db="EMBL/GenBank/DDBJ databases">
        <title>Draft genome sequence of Sulfitobacter pacificus strain NBRC 109915.</title>
        <authorList>
            <person name="Sun Q."/>
            <person name="Mori K."/>
        </authorList>
    </citation>
    <scope>NUCLEOTIDE SEQUENCE</scope>
    <source>
        <strain evidence="11">NBRC 109915</strain>
    </source>
</reference>
<comment type="pathway">
    <text evidence="1">Lipid metabolism.</text>
</comment>
<dbReference type="Proteomes" id="UP001161388">
    <property type="component" value="Unassembled WGS sequence"/>
</dbReference>
<dbReference type="EC" id="2.3.2.30" evidence="7"/>
<dbReference type="PANTHER" id="PTHR37323:SF1">
    <property type="entry name" value="L-ORNITHINE N(ALPHA)-ACYLTRANSFERASE"/>
    <property type="match status" value="1"/>
</dbReference>
<dbReference type="EMBL" id="BSNL01000001">
    <property type="protein sequence ID" value="GLQ26836.1"/>
    <property type="molecule type" value="Genomic_DNA"/>
</dbReference>
<sequence length="242" mass="26795">MIAPLFKGKLCARPAVSDVDFAAVAALQHQCFGAGAVAEGDGFNALSTQILVEDTKAGRVLCCYRLQVLEGGELRRSYASQYYGLAKLEAFEGRMLELGRFCIAPACRDPDVLRLAWAVMTEVVDRLDVQMLFGCSSFAGVESDIYHDSFALLRARHLAPACWSPGIMAPEVFEFAKELQRAPNVAKAWREMPPLLRTYLMMGGWVSDHAVVDRQMNTLHVFTGVEVAVIPEQRKRLLRALV</sequence>
<dbReference type="Pfam" id="PF13444">
    <property type="entry name" value="Acetyltransf_5"/>
    <property type="match status" value="1"/>
</dbReference>
<comment type="caution">
    <text evidence="11">The sequence shown here is derived from an EMBL/GenBank/DDBJ whole genome shotgun (WGS) entry which is preliminary data.</text>
</comment>
<comment type="function">
    <text evidence="9">Catalyzes the first step in the biosynthesis of ornithine lipids, which are phosphorus-free membrane lipids. Catalyzes the 3-hydroxyacyl-acyl carrier protein-dependent acylation of ornithine to form lyso-ornithine lipid (LOL).</text>
</comment>
<dbReference type="SUPFAM" id="SSF55729">
    <property type="entry name" value="Acyl-CoA N-acyltransferases (Nat)"/>
    <property type="match status" value="1"/>
</dbReference>
<dbReference type="Gene3D" id="3.40.630.30">
    <property type="match status" value="1"/>
</dbReference>
<comment type="catalytic activity">
    <reaction evidence="10">
        <text>a (3R)-hydroxyacyl-[ACP] + L-ornithine = a lyso-ornithine lipid + holo-[ACP] + H(+)</text>
        <dbReference type="Rhea" id="RHEA:20633"/>
        <dbReference type="Rhea" id="RHEA-COMP:9685"/>
        <dbReference type="Rhea" id="RHEA-COMP:9945"/>
        <dbReference type="ChEBI" id="CHEBI:15378"/>
        <dbReference type="ChEBI" id="CHEBI:46911"/>
        <dbReference type="ChEBI" id="CHEBI:64479"/>
        <dbReference type="ChEBI" id="CHEBI:78827"/>
        <dbReference type="ChEBI" id="CHEBI:138482"/>
        <dbReference type="EC" id="2.3.2.30"/>
    </reaction>
    <physiologicalReaction direction="left-to-right" evidence="10">
        <dbReference type="Rhea" id="RHEA:20634"/>
    </physiologicalReaction>
</comment>
<dbReference type="GO" id="GO:0016746">
    <property type="term" value="F:acyltransferase activity"/>
    <property type="evidence" value="ECO:0007669"/>
    <property type="project" value="UniProtKB-KW"/>
</dbReference>
<dbReference type="InterPro" id="IPR016181">
    <property type="entry name" value="Acyl_CoA_acyltransferase"/>
</dbReference>
<name>A0ABQ5VID4_9RHOB</name>
<dbReference type="InterPro" id="IPR052351">
    <property type="entry name" value="Ornithine_N-alpha-AT"/>
</dbReference>
<keyword evidence="3" id="KW-0808">Transferase</keyword>
<evidence type="ECO:0000313" key="12">
    <source>
        <dbReference type="Proteomes" id="UP001161388"/>
    </source>
</evidence>
<reference evidence="11" key="1">
    <citation type="journal article" date="2014" name="Int. J. Syst. Evol. Microbiol.">
        <title>Complete genome of a new Firmicutes species belonging to the dominant human colonic microbiota ('Ruminococcus bicirculans') reveals two chromosomes and a selective capacity to utilize plant glucans.</title>
        <authorList>
            <consortium name="NISC Comparative Sequencing Program"/>
            <person name="Wegmann U."/>
            <person name="Louis P."/>
            <person name="Goesmann A."/>
            <person name="Henrissat B."/>
            <person name="Duncan S.H."/>
            <person name="Flint H.J."/>
        </authorList>
    </citation>
    <scope>NUCLEOTIDE SEQUENCE</scope>
    <source>
        <strain evidence="11">NBRC 109915</strain>
    </source>
</reference>
<gene>
    <name evidence="11" type="ORF">GCM10007927_16390</name>
</gene>
<keyword evidence="5 11" id="KW-0012">Acyltransferase</keyword>
<evidence type="ECO:0000313" key="11">
    <source>
        <dbReference type="EMBL" id="GLQ26836.1"/>
    </source>
</evidence>
<dbReference type="PANTHER" id="PTHR37323">
    <property type="entry name" value="GCN5-RELATED N-ACETYLTRANSFERASE"/>
    <property type="match status" value="1"/>
</dbReference>
<keyword evidence="4" id="KW-0443">Lipid metabolism</keyword>
<evidence type="ECO:0000256" key="7">
    <source>
        <dbReference type="ARBA" id="ARBA00039058"/>
    </source>
</evidence>
<evidence type="ECO:0000256" key="2">
    <source>
        <dbReference type="ARBA" id="ARBA00022516"/>
    </source>
</evidence>
<evidence type="ECO:0000256" key="9">
    <source>
        <dbReference type="ARBA" id="ARBA00045724"/>
    </source>
</evidence>
<proteinExistence type="inferred from homology"/>